<evidence type="ECO:0000256" key="5">
    <source>
        <dbReference type="SAM" id="MobiDB-lite"/>
    </source>
</evidence>
<evidence type="ECO:0000256" key="1">
    <source>
        <dbReference type="ARBA" id="ARBA00023015"/>
    </source>
</evidence>
<feature type="domain" description="HTH myb-type" evidence="6">
    <location>
        <begin position="117"/>
        <end position="177"/>
    </location>
</feature>
<dbReference type="Pfam" id="PF00249">
    <property type="entry name" value="Myb_DNA-binding"/>
    <property type="match status" value="1"/>
</dbReference>
<dbReference type="SUPFAM" id="SSF46689">
    <property type="entry name" value="Homeodomain-like"/>
    <property type="match status" value="1"/>
</dbReference>
<feature type="region of interest" description="Disordered" evidence="5">
    <location>
        <begin position="435"/>
        <end position="457"/>
    </location>
</feature>
<dbReference type="Proteomes" id="UP001327560">
    <property type="component" value="Chromosome 5"/>
</dbReference>
<dbReference type="InterPro" id="IPR017930">
    <property type="entry name" value="Myb_dom"/>
</dbReference>
<evidence type="ECO:0000313" key="7">
    <source>
        <dbReference type="EMBL" id="WOL08230.1"/>
    </source>
</evidence>
<keyword evidence="1" id="KW-0805">Transcription regulation</keyword>
<dbReference type="GO" id="GO:0003700">
    <property type="term" value="F:DNA-binding transcription factor activity"/>
    <property type="evidence" value="ECO:0007669"/>
    <property type="project" value="InterPro"/>
</dbReference>
<dbReference type="FunFam" id="1.10.10.60:FF:000002">
    <property type="entry name" value="Myb family transcription factor"/>
    <property type="match status" value="1"/>
</dbReference>
<keyword evidence="3" id="KW-0804">Transcription</keyword>
<organism evidence="7 8">
    <name type="scientific">Canna indica</name>
    <name type="common">Indian-shot</name>
    <dbReference type="NCBI Taxonomy" id="4628"/>
    <lineage>
        <taxon>Eukaryota</taxon>
        <taxon>Viridiplantae</taxon>
        <taxon>Streptophyta</taxon>
        <taxon>Embryophyta</taxon>
        <taxon>Tracheophyta</taxon>
        <taxon>Spermatophyta</taxon>
        <taxon>Magnoliopsida</taxon>
        <taxon>Liliopsida</taxon>
        <taxon>Zingiberales</taxon>
        <taxon>Cannaceae</taxon>
        <taxon>Canna</taxon>
    </lineage>
</organism>
<dbReference type="InterPro" id="IPR001005">
    <property type="entry name" value="SANT/Myb"/>
</dbReference>
<keyword evidence="8" id="KW-1185">Reference proteome</keyword>
<dbReference type="InterPro" id="IPR006447">
    <property type="entry name" value="Myb_dom_plants"/>
</dbReference>
<dbReference type="InterPro" id="IPR009057">
    <property type="entry name" value="Homeodomain-like_sf"/>
</dbReference>
<keyword evidence="2" id="KW-0238">DNA-binding</keyword>
<evidence type="ECO:0000256" key="2">
    <source>
        <dbReference type="ARBA" id="ARBA00023125"/>
    </source>
</evidence>
<dbReference type="NCBIfam" id="TIGR01557">
    <property type="entry name" value="myb_SHAQKYF"/>
    <property type="match status" value="1"/>
</dbReference>
<dbReference type="Gene3D" id="1.10.10.60">
    <property type="entry name" value="Homeodomain-like"/>
    <property type="match status" value="1"/>
</dbReference>
<protein>
    <recommendedName>
        <fullName evidence="6">HTH myb-type domain-containing protein</fullName>
    </recommendedName>
</protein>
<dbReference type="PROSITE" id="PS51294">
    <property type="entry name" value="HTH_MYB"/>
    <property type="match status" value="1"/>
</dbReference>
<keyword evidence="4" id="KW-0539">Nucleus</keyword>
<reference evidence="7 8" key="1">
    <citation type="submission" date="2023-10" db="EMBL/GenBank/DDBJ databases">
        <title>Chromosome-scale genome assembly provides insights into flower coloration mechanisms of Canna indica.</title>
        <authorList>
            <person name="Li C."/>
        </authorList>
    </citation>
    <scope>NUCLEOTIDE SEQUENCE [LARGE SCALE GENOMIC DNA]</scope>
    <source>
        <tissue evidence="7">Flower</tissue>
    </source>
</reference>
<dbReference type="PANTHER" id="PTHR31314:SF128">
    <property type="entry name" value="OS11G0106100 PROTEIN"/>
    <property type="match status" value="1"/>
</dbReference>
<name>A0AAQ3KG60_9LILI</name>
<dbReference type="PANTHER" id="PTHR31314">
    <property type="entry name" value="MYB FAMILY TRANSCRIPTION FACTOR PHL7-LIKE"/>
    <property type="match status" value="1"/>
</dbReference>
<feature type="region of interest" description="Disordered" evidence="5">
    <location>
        <begin position="44"/>
        <end position="120"/>
    </location>
</feature>
<dbReference type="EMBL" id="CP136894">
    <property type="protein sequence ID" value="WOL08230.1"/>
    <property type="molecule type" value="Genomic_DNA"/>
</dbReference>
<dbReference type="InterPro" id="IPR046955">
    <property type="entry name" value="PHR1-like"/>
</dbReference>
<proteinExistence type="predicted"/>
<sequence>MAAEEDEVVEICNVEENIDKISRKRRSSSSSSLLLLDLNEDLSDAARGSKEEGDDDADGDEDNVNEDGGSTSEIAGGGSCSNDSSSDNNDNDDENNYAGNTAEGGSERLPSVRQYNRSKTPRLRWTPDLHLSFVHAVERLGGQDRATPKLVLQMMNVRGLSIAHVKSHLQMYRSKKLDDSGKEKIISSVLSPINLHLRRGDRLQELFYQRSASYHPFRMENNGSYFARRSFHEPTAGHLYSLLQPPHYQQSLDLHTRSKLGLQGWTFNHHSAVTRESNFLKEQGNNVKVASHLFDLREPVAGKGNQPSEYMRRWLQPPCEMINGTQKMERKISLDWMGSSIRPLDNVKAAVDHLNPVVTSTAGSMLACKSSSHDSIKYQFDDPFRVLNQQSHQKQPASEQIMPKFADIFGRREADHAKKMRLNSAGDWRHNLQLSLRPSSTDDDNGSINEDNKYTDRKAEEANNLLSLSLSLSVSPSSSSMQQHEENKHELLQSGINGSRKAGLEASTLDLTMSI</sequence>
<feature type="compositionally biased region" description="Acidic residues" evidence="5">
    <location>
        <begin position="52"/>
        <end position="65"/>
    </location>
</feature>
<evidence type="ECO:0000259" key="6">
    <source>
        <dbReference type="PROSITE" id="PS51294"/>
    </source>
</evidence>
<evidence type="ECO:0000256" key="3">
    <source>
        <dbReference type="ARBA" id="ARBA00023163"/>
    </source>
</evidence>
<evidence type="ECO:0000256" key="4">
    <source>
        <dbReference type="ARBA" id="ARBA00023242"/>
    </source>
</evidence>
<gene>
    <name evidence="7" type="ORF">Cni_G16982</name>
</gene>
<feature type="region of interest" description="Disordered" evidence="5">
    <location>
        <begin position="475"/>
        <end position="499"/>
    </location>
</feature>
<dbReference type="AlphaFoldDB" id="A0AAQ3KG60"/>
<accession>A0AAQ3KG60</accession>
<evidence type="ECO:0000313" key="8">
    <source>
        <dbReference type="Proteomes" id="UP001327560"/>
    </source>
</evidence>
<dbReference type="GO" id="GO:0003677">
    <property type="term" value="F:DNA binding"/>
    <property type="evidence" value="ECO:0007669"/>
    <property type="project" value="UniProtKB-KW"/>
</dbReference>